<dbReference type="EMBL" id="VIFK01000038">
    <property type="protein sequence ID" value="TQE99812.1"/>
    <property type="molecule type" value="Genomic_DNA"/>
</dbReference>
<dbReference type="Pfam" id="PF04465">
    <property type="entry name" value="DUF499"/>
    <property type="match status" value="1"/>
</dbReference>
<evidence type="ECO:0000313" key="3">
    <source>
        <dbReference type="Proteomes" id="UP000315400"/>
    </source>
</evidence>
<organism evidence="2 3">
    <name type="scientific">Spiribacter salinus</name>
    <dbReference type="NCBI Taxonomy" id="1335746"/>
    <lineage>
        <taxon>Bacteria</taxon>
        <taxon>Pseudomonadati</taxon>
        <taxon>Pseudomonadota</taxon>
        <taxon>Gammaproteobacteria</taxon>
        <taxon>Chromatiales</taxon>
        <taxon>Ectothiorhodospiraceae</taxon>
        <taxon>Spiribacter</taxon>
    </lineage>
</organism>
<keyword evidence="2" id="KW-0547">Nucleotide-binding</keyword>
<protein>
    <submittedName>
        <fullName evidence="2">ATP-binding protein</fullName>
    </submittedName>
</protein>
<reference evidence="2 3" key="1">
    <citation type="submission" date="2019-06" db="EMBL/GenBank/DDBJ databases">
        <title>Metagenome assembled Genome of Spiribacter salinus SL48-SHIP from the microbial mat of Salt Lake 48 (Novosibirsk region, Russia).</title>
        <authorList>
            <person name="Shipova A."/>
            <person name="Rozanov A.S."/>
            <person name="Bryanskaya A.V."/>
            <person name="Peltek S.E."/>
        </authorList>
    </citation>
    <scope>NUCLEOTIDE SEQUENCE [LARGE SCALE GENOMIC DNA]</scope>
    <source>
        <strain evidence="2">SL48-SHIP-2</strain>
    </source>
</reference>
<dbReference type="GO" id="GO:0005524">
    <property type="term" value="F:ATP binding"/>
    <property type="evidence" value="ECO:0007669"/>
    <property type="project" value="UniProtKB-KW"/>
</dbReference>
<dbReference type="InterPro" id="IPR007555">
    <property type="entry name" value="DUF499"/>
</dbReference>
<dbReference type="AlphaFoldDB" id="A0A540VSS7"/>
<keyword evidence="2" id="KW-0067">ATP-binding</keyword>
<evidence type="ECO:0000313" key="2">
    <source>
        <dbReference type="EMBL" id="TQE99812.1"/>
    </source>
</evidence>
<feature type="region of interest" description="Disordered" evidence="1">
    <location>
        <begin position="819"/>
        <end position="878"/>
    </location>
</feature>
<dbReference type="Proteomes" id="UP000315400">
    <property type="component" value="Unassembled WGS sequence"/>
</dbReference>
<proteinExistence type="predicted"/>
<comment type="caution">
    <text evidence="2">The sequence shown here is derived from an EMBL/GenBank/DDBJ whole genome shotgun (WGS) entry which is preliminary data.</text>
</comment>
<accession>A0A540VSS7</accession>
<gene>
    <name evidence="2" type="ORF">FKY71_06670</name>
</gene>
<name>A0A540VSS7_9GAMM</name>
<evidence type="ECO:0000256" key="1">
    <source>
        <dbReference type="SAM" id="MobiDB-lite"/>
    </source>
</evidence>
<sequence>MKTWREIAVPHKDVLEGTFQQAEFAADISAVHAGKAPPEYQDAVAFFDRTFITEGMRLLLTQVASRLTGKGGDPVIQLQTAFGGGKTHTMLAVYHLAKRTCAIDDLAGLPSLIEQAGLMEVPQAKVAVLDGTSLGPNQVRKYGKQAVKTLWGELAWQLGGAEGFELVKDADTSGTSPGKEILRDLLARFAPCVVLIDELVAFIRQFNESQTLAGGTYDSNLSFVQSLTEAVKLVPDAVVLASLPESEVEAGSQRGIAALRALEKTFGRVQALWKPVATEEAFEIVRRRLFEPITDAAARDAVCRAFADLYVAEGSRLPGETQEGRYYDRLVQAYPVHPEVFDRLYEDWTTIDGFQRTRGVLKLMAKVIYRLWKDENADLMILPGSLPLADGSTRNELTYYLQAGWDPVIDKDIDGNRSETDELESKEPRFGQIGAARRVARTIFLGTAPSAVATKPGTRGLDRARVLLGCLQPGQSSATYADALSRLADRLHYLTSSGDKTSDATRFWFDTRANLRREMEDRKRRFDDNTDVRTRIGEALKRVVSTGGFFDGAHIFTPHGDVPDDSALRLVVLPPECFHSREDDSQTTHEVAEYLKHNGPKPRYRANRLLFLAADRSVLSRLRDAVRTALAWESIVEDIKDTRLVVDMLQKKQAEKELESAASVIPRVARECYKWLLCPFQARATDTMITTEAHSLNTGGGSLASEMERVCVENELVITTWSPIHLANRLKDLYWKPDQPAASAMQFWEDSLKYLYLPRLQRRDTLAGAIRTGATSRDFFACALGRDGEKYIGFTFGQPIIQFDDTLLLIEPEAALAYEEASRPAPVDPEEPATGDDSAPPEAGGATKPGSGRIPVAGGRVADGGTTPGTGGAQPPAAPTVKTFHGAADIPAGSAKARLVELSEEIIQVLSQDPNADIRITVEISANFPEGAPDTIRRAISENANQLEFKMKVWE</sequence>